<reference evidence="1" key="1">
    <citation type="submission" date="2019-12" db="EMBL/GenBank/DDBJ databases">
        <title>Genome sequencing and annotation of Brassica cretica.</title>
        <authorList>
            <person name="Studholme D.J."/>
            <person name="Sarris P.F."/>
        </authorList>
    </citation>
    <scope>NUCLEOTIDE SEQUENCE</scope>
    <source>
        <strain evidence="1">PFS-102/07</strain>
        <tissue evidence="1">Leaf</tissue>
    </source>
</reference>
<gene>
    <name evidence="1" type="ORF">F2Q70_00034484</name>
</gene>
<name>A0A8S9JQA0_BRACR</name>
<dbReference type="AlphaFoldDB" id="A0A8S9JQA0"/>
<dbReference type="EMBL" id="QGKY02000246">
    <property type="protein sequence ID" value="KAF2583959.1"/>
    <property type="molecule type" value="Genomic_DNA"/>
</dbReference>
<organism evidence="1">
    <name type="scientific">Brassica cretica</name>
    <name type="common">Mustard</name>
    <dbReference type="NCBI Taxonomy" id="69181"/>
    <lineage>
        <taxon>Eukaryota</taxon>
        <taxon>Viridiplantae</taxon>
        <taxon>Streptophyta</taxon>
        <taxon>Embryophyta</taxon>
        <taxon>Tracheophyta</taxon>
        <taxon>Spermatophyta</taxon>
        <taxon>Magnoliopsida</taxon>
        <taxon>eudicotyledons</taxon>
        <taxon>Gunneridae</taxon>
        <taxon>Pentapetalae</taxon>
        <taxon>rosids</taxon>
        <taxon>malvids</taxon>
        <taxon>Brassicales</taxon>
        <taxon>Brassicaceae</taxon>
        <taxon>Brassiceae</taxon>
        <taxon>Brassica</taxon>
    </lineage>
</organism>
<protein>
    <submittedName>
        <fullName evidence="1">Uncharacterized protein</fullName>
    </submittedName>
</protein>
<proteinExistence type="predicted"/>
<evidence type="ECO:0000313" key="1">
    <source>
        <dbReference type="EMBL" id="KAF2583959.1"/>
    </source>
</evidence>
<comment type="caution">
    <text evidence="1">The sequence shown here is derived from an EMBL/GenBank/DDBJ whole genome shotgun (WGS) entry which is preliminary data.</text>
</comment>
<sequence length="129" mass="14268">MIASAISFRRGAVLCGEFLRGEPLRGELWTLAILLFFTVNPCARHCALRFTGWVSPIFFFPSAFERGGSSGDRSFGTSLPESNRVELEGRVTMRPFGGGGSVSSKYWILTSWSLLDSELFSLCSFEAVR</sequence>
<accession>A0A8S9JQA0</accession>